<comment type="caution">
    <text evidence="1">The sequence shown here is derived from an EMBL/GenBank/DDBJ whole genome shotgun (WGS) entry which is preliminary data.</text>
</comment>
<sequence>MESRLMLSKNTAKIIAETPLSAFRIDISGPLPPYSKVGVTDNDMIGGYALTIMIEQYGELRELLSTDYIFVKRDKAANYWSELLVYASVWWQTERIKQQAEKRLRQLEKIPHNEVQDKLLWSQNIAGGF</sequence>
<gene>
    <name evidence="1" type="ORF">COT94_04255</name>
</gene>
<evidence type="ECO:0000313" key="1">
    <source>
        <dbReference type="EMBL" id="PIT95770.1"/>
    </source>
</evidence>
<reference evidence="2" key="1">
    <citation type="submission" date="2017-09" db="EMBL/GenBank/DDBJ databases">
        <title>Depth-based differentiation of microbial function through sediment-hosted aquifers and enrichment of novel symbionts in the deep terrestrial subsurface.</title>
        <authorList>
            <person name="Probst A.J."/>
            <person name="Ladd B."/>
            <person name="Jarett J.K."/>
            <person name="Geller-Mcgrath D.E."/>
            <person name="Sieber C.M.K."/>
            <person name="Emerson J.B."/>
            <person name="Anantharaman K."/>
            <person name="Thomas B.C."/>
            <person name="Malmstrom R."/>
            <person name="Stieglmeier M."/>
            <person name="Klingl A."/>
            <person name="Woyke T."/>
            <person name="Ryan C.M."/>
            <person name="Banfield J.F."/>
        </authorList>
    </citation>
    <scope>NUCLEOTIDE SEQUENCE [LARGE SCALE GENOMIC DNA]</scope>
</reference>
<dbReference type="EMBL" id="PFAM01000023">
    <property type="protein sequence ID" value="PIT95770.1"/>
    <property type="molecule type" value="Genomic_DNA"/>
</dbReference>
<proteinExistence type="predicted"/>
<accession>A0A2M6WSH9</accession>
<dbReference type="Proteomes" id="UP000228533">
    <property type="component" value="Unassembled WGS sequence"/>
</dbReference>
<protein>
    <submittedName>
        <fullName evidence="1">Uncharacterized protein</fullName>
    </submittedName>
</protein>
<name>A0A2M6WSH9_9BACT</name>
<organism evidence="1 2">
    <name type="scientific">Candidatus Falkowbacteria bacterium CG10_big_fil_rev_8_21_14_0_10_37_14</name>
    <dbReference type="NCBI Taxonomy" id="1974561"/>
    <lineage>
        <taxon>Bacteria</taxon>
        <taxon>Candidatus Falkowiibacteriota</taxon>
    </lineage>
</organism>
<evidence type="ECO:0000313" key="2">
    <source>
        <dbReference type="Proteomes" id="UP000228533"/>
    </source>
</evidence>
<dbReference type="AlphaFoldDB" id="A0A2M6WSH9"/>